<accession>X6NXR8</accession>
<comment type="similarity">
    <text evidence="1">Belongs to the universal ribosomal protein uL10 family.</text>
</comment>
<gene>
    <name evidence="2" type="ORF">RFI_07048</name>
</gene>
<dbReference type="EMBL" id="ASPP01005691">
    <property type="protein sequence ID" value="ETO30072.1"/>
    <property type="molecule type" value="Genomic_DNA"/>
</dbReference>
<evidence type="ECO:0000313" key="3">
    <source>
        <dbReference type="Proteomes" id="UP000023152"/>
    </source>
</evidence>
<dbReference type="Gene3D" id="3.30.70.1730">
    <property type="match status" value="1"/>
</dbReference>
<reference evidence="2 3" key="1">
    <citation type="journal article" date="2013" name="Curr. Biol.">
        <title>The Genome of the Foraminiferan Reticulomyxa filosa.</title>
        <authorList>
            <person name="Glockner G."/>
            <person name="Hulsmann N."/>
            <person name="Schleicher M."/>
            <person name="Noegel A.A."/>
            <person name="Eichinger L."/>
            <person name="Gallinger C."/>
            <person name="Pawlowski J."/>
            <person name="Sierra R."/>
            <person name="Euteneuer U."/>
            <person name="Pillet L."/>
            <person name="Moustafa A."/>
            <person name="Platzer M."/>
            <person name="Groth M."/>
            <person name="Szafranski K."/>
            <person name="Schliwa M."/>
        </authorList>
    </citation>
    <scope>NUCLEOTIDE SEQUENCE [LARGE SCALE GENOMIC DNA]</scope>
</reference>
<name>X6NXR8_RETFI</name>
<proteinExistence type="inferred from homology"/>
<dbReference type="InterPro" id="IPR043141">
    <property type="entry name" value="Ribosomal_uL10-like_sf"/>
</dbReference>
<sequence length="83" mass="9889">MEPLAQKKKQLTVHPTFSKTKKKTKDLKRVHMEKVRDLVDQFRYIYVFHCENFRNELMKKAKEELNPNVLSGSHVLCAVFQQI</sequence>
<organism evidence="2 3">
    <name type="scientific">Reticulomyxa filosa</name>
    <dbReference type="NCBI Taxonomy" id="46433"/>
    <lineage>
        <taxon>Eukaryota</taxon>
        <taxon>Sar</taxon>
        <taxon>Rhizaria</taxon>
        <taxon>Retaria</taxon>
        <taxon>Foraminifera</taxon>
        <taxon>Monothalamids</taxon>
        <taxon>Reticulomyxidae</taxon>
        <taxon>Reticulomyxa</taxon>
    </lineage>
</organism>
<dbReference type="OrthoDB" id="10262308at2759"/>
<comment type="caution">
    <text evidence="2">The sequence shown here is derived from an EMBL/GenBank/DDBJ whole genome shotgun (WGS) entry which is preliminary data.</text>
</comment>
<evidence type="ECO:0000313" key="2">
    <source>
        <dbReference type="EMBL" id="ETO30072.1"/>
    </source>
</evidence>
<dbReference type="AlphaFoldDB" id="X6NXR8"/>
<keyword evidence="3" id="KW-1185">Reference proteome</keyword>
<dbReference type="Proteomes" id="UP000023152">
    <property type="component" value="Unassembled WGS sequence"/>
</dbReference>
<evidence type="ECO:0000256" key="1">
    <source>
        <dbReference type="ARBA" id="ARBA00008889"/>
    </source>
</evidence>
<protein>
    <submittedName>
        <fullName evidence="2">Uncharacterized protein</fullName>
    </submittedName>
</protein>